<evidence type="ECO:0000256" key="8">
    <source>
        <dbReference type="ARBA" id="ARBA00023136"/>
    </source>
</evidence>
<dbReference type="Pfam" id="PF01252">
    <property type="entry name" value="Peptidase_A8"/>
    <property type="match status" value="1"/>
</dbReference>
<evidence type="ECO:0000313" key="11">
    <source>
        <dbReference type="EMBL" id="GGO60721.1"/>
    </source>
</evidence>
<keyword evidence="3 9" id="KW-0645">Protease</keyword>
<dbReference type="HAMAP" id="MF_00161">
    <property type="entry name" value="LspA"/>
    <property type="match status" value="1"/>
</dbReference>
<evidence type="ECO:0000256" key="3">
    <source>
        <dbReference type="ARBA" id="ARBA00022670"/>
    </source>
</evidence>
<dbReference type="PRINTS" id="PR00781">
    <property type="entry name" value="LIPOSIGPTASE"/>
</dbReference>
<dbReference type="NCBIfam" id="TIGR00077">
    <property type="entry name" value="lspA"/>
    <property type="match status" value="1"/>
</dbReference>
<evidence type="ECO:0000256" key="6">
    <source>
        <dbReference type="ARBA" id="ARBA00022801"/>
    </source>
</evidence>
<evidence type="ECO:0000256" key="1">
    <source>
        <dbReference type="ARBA" id="ARBA00006139"/>
    </source>
</evidence>
<dbReference type="Proteomes" id="UP000638043">
    <property type="component" value="Unassembled WGS sequence"/>
</dbReference>
<evidence type="ECO:0000256" key="4">
    <source>
        <dbReference type="ARBA" id="ARBA00022692"/>
    </source>
</evidence>
<keyword evidence="8 9" id="KW-0472">Membrane</keyword>
<keyword evidence="7 9" id="KW-1133">Transmembrane helix</keyword>
<comment type="subcellular location">
    <subcellularLocation>
        <location evidence="9">Cell membrane</location>
        <topology evidence="9">Multi-pass membrane protein</topology>
    </subcellularLocation>
</comment>
<keyword evidence="4 9" id="KW-0812">Transmembrane</keyword>
<gene>
    <name evidence="9" type="primary">lspA</name>
    <name evidence="11" type="ORF">GCM10010910_06830</name>
</gene>
<dbReference type="PANTHER" id="PTHR33695">
    <property type="entry name" value="LIPOPROTEIN SIGNAL PEPTIDASE"/>
    <property type="match status" value="1"/>
</dbReference>
<comment type="caution">
    <text evidence="9">Lacks conserved residue(s) required for the propagation of feature annotation.</text>
</comment>
<comment type="pathway">
    <text evidence="9">Protein modification; lipoprotein biosynthesis (signal peptide cleavage).</text>
</comment>
<proteinExistence type="inferred from homology"/>
<comment type="catalytic activity">
    <reaction evidence="9">
        <text>Release of signal peptides from bacterial membrane prolipoproteins. Hydrolyzes -Xaa-Yaa-Zaa-|-(S,diacylglyceryl)Cys-, in which Xaa is hydrophobic (preferably Leu), and Yaa (Ala or Ser) and Zaa (Gly or Ala) have small, neutral side chains.</text>
        <dbReference type="EC" id="3.4.23.36"/>
    </reaction>
</comment>
<dbReference type="EMBL" id="BMMQ01000002">
    <property type="protein sequence ID" value="GGO60721.1"/>
    <property type="molecule type" value="Genomic_DNA"/>
</dbReference>
<sequence length="186" mass="20308">MTGHRLYSAPAAGATIASLAILVLAADQLSKFFVLRHLTERETVTVVGDLLQWHLVFNPGAAFSMGEGMTWVFTIVMALVAAAIVYLAITRIRSRAWSIVLGLVLGGVLGNLTDRLFRDPGFAVGHVVDFILTPWMWFWTRPAIYNVADMFIVCGMIAVAVLVLIGLNFDGTRGAKKAEVEERGDE</sequence>
<feature type="active site" evidence="9">
    <location>
        <position position="129"/>
    </location>
</feature>
<comment type="function">
    <text evidence="9">This protein specifically catalyzes the removal of signal peptides from prolipoproteins.</text>
</comment>
<evidence type="ECO:0000256" key="9">
    <source>
        <dbReference type="HAMAP-Rule" id="MF_00161"/>
    </source>
</evidence>
<evidence type="ECO:0000256" key="2">
    <source>
        <dbReference type="ARBA" id="ARBA00022475"/>
    </source>
</evidence>
<dbReference type="InterPro" id="IPR001872">
    <property type="entry name" value="Peptidase_A8"/>
</dbReference>
<comment type="similarity">
    <text evidence="1 9 10">Belongs to the peptidase A8 family.</text>
</comment>
<comment type="caution">
    <text evidence="11">The sequence shown here is derived from an EMBL/GenBank/DDBJ whole genome shotgun (WGS) entry which is preliminary data.</text>
</comment>
<feature type="active site" evidence="9">
    <location>
        <position position="149"/>
    </location>
</feature>
<evidence type="ECO:0000256" key="7">
    <source>
        <dbReference type="ARBA" id="ARBA00022989"/>
    </source>
</evidence>
<organism evidence="11 12">
    <name type="scientific">Microbacterium nanhaiense</name>
    <dbReference type="NCBI Taxonomy" id="1301026"/>
    <lineage>
        <taxon>Bacteria</taxon>
        <taxon>Bacillati</taxon>
        <taxon>Actinomycetota</taxon>
        <taxon>Actinomycetes</taxon>
        <taxon>Micrococcales</taxon>
        <taxon>Microbacteriaceae</taxon>
        <taxon>Microbacterium</taxon>
    </lineage>
</organism>
<keyword evidence="5 9" id="KW-0064">Aspartyl protease</keyword>
<dbReference type="PANTHER" id="PTHR33695:SF1">
    <property type="entry name" value="LIPOPROTEIN SIGNAL PEPTIDASE"/>
    <property type="match status" value="1"/>
</dbReference>
<keyword evidence="12" id="KW-1185">Reference proteome</keyword>
<feature type="transmembrane region" description="Helical" evidence="9">
    <location>
        <begin position="143"/>
        <end position="167"/>
    </location>
</feature>
<keyword evidence="6 9" id="KW-0378">Hydrolase</keyword>
<keyword evidence="2 9" id="KW-1003">Cell membrane</keyword>
<evidence type="ECO:0000256" key="5">
    <source>
        <dbReference type="ARBA" id="ARBA00022750"/>
    </source>
</evidence>
<dbReference type="EC" id="3.4.23.36" evidence="9"/>
<evidence type="ECO:0000256" key="10">
    <source>
        <dbReference type="RuleBase" id="RU004181"/>
    </source>
</evidence>
<evidence type="ECO:0000313" key="12">
    <source>
        <dbReference type="Proteomes" id="UP000638043"/>
    </source>
</evidence>
<protein>
    <recommendedName>
        <fullName evidence="9">Lipoprotein signal peptidase</fullName>
        <ecNumber evidence="9">3.4.23.36</ecNumber>
    </recommendedName>
    <alternativeName>
        <fullName evidence="9">Prolipoprotein signal peptidase</fullName>
    </alternativeName>
    <alternativeName>
        <fullName evidence="9">Signal peptidase II</fullName>
        <shortName evidence="9">SPase II</shortName>
    </alternativeName>
</protein>
<reference evidence="12" key="1">
    <citation type="journal article" date="2019" name="Int. J. Syst. Evol. Microbiol.">
        <title>The Global Catalogue of Microorganisms (GCM) 10K type strain sequencing project: providing services to taxonomists for standard genome sequencing and annotation.</title>
        <authorList>
            <consortium name="The Broad Institute Genomics Platform"/>
            <consortium name="The Broad Institute Genome Sequencing Center for Infectious Disease"/>
            <person name="Wu L."/>
            <person name="Ma J."/>
        </authorList>
    </citation>
    <scope>NUCLEOTIDE SEQUENCE [LARGE SCALE GENOMIC DNA]</scope>
    <source>
        <strain evidence="12">CGMCC 4.7181</strain>
    </source>
</reference>
<feature type="transmembrane region" description="Helical" evidence="9">
    <location>
        <begin position="96"/>
        <end position="113"/>
    </location>
</feature>
<name>A0ABQ2MZ68_9MICO</name>
<accession>A0ABQ2MZ68</accession>
<dbReference type="RefSeq" id="WP_229661105.1">
    <property type="nucleotide sequence ID" value="NZ_BMMQ01000002.1"/>
</dbReference>
<feature type="transmembrane region" description="Helical" evidence="9">
    <location>
        <begin position="68"/>
        <end position="89"/>
    </location>
</feature>